<dbReference type="WBParaSite" id="GPLIN_000540900">
    <property type="protein sequence ID" value="GPLIN_000540900"/>
    <property type="gene ID" value="GPLIN_000540900"/>
</dbReference>
<protein>
    <recommendedName>
        <fullName evidence="1">RNA-directed DNA polymerase</fullName>
        <ecNumber evidence="1">2.7.7.49</ecNumber>
    </recommendedName>
</protein>
<dbReference type="EC" id="2.7.7.49" evidence="1"/>
<dbReference type="Proteomes" id="UP000050741">
    <property type="component" value="Unassembled WGS sequence"/>
</dbReference>
<evidence type="ECO:0000313" key="7">
    <source>
        <dbReference type="Proteomes" id="UP000050741"/>
    </source>
</evidence>
<keyword evidence="5" id="KW-0511">Multifunctional enzyme</keyword>
<dbReference type="GO" id="GO:0004519">
    <property type="term" value="F:endonuclease activity"/>
    <property type="evidence" value="ECO:0007669"/>
    <property type="project" value="UniProtKB-KW"/>
</dbReference>
<accession>A0A183BXR9</accession>
<reference evidence="8" key="2">
    <citation type="submission" date="2016-06" db="UniProtKB">
        <authorList>
            <consortium name="WormBaseParasite"/>
        </authorList>
    </citation>
    <scope>IDENTIFICATION</scope>
</reference>
<name>A0A183BXR9_GLOPA</name>
<dbReference type="InterPro" id="IPR043128">
    <property type="entry name" value="Rev_trsase/Diguanyl_cyclase"/>
</dbReference>
<organism evidence="7 8">
    <name type="scientific">Globodera pallida</name>
    <name type="common">Potato cyst nematode worm</name>
    <name type="synonym">Heterodera pallida</name>
    <dbReference type="NCBI Taxonomy" id="36090"/>
    <lineage>
        <taxon>Eukaryota</taxon>
        <taxon>Metazoa</taxon>
        <taxon>Ecdysozoa</taxon>
        <taxon>Nematoda</taxon>
        <taxon>Chromadorea</taxon>
        <taxon>Rhabditida</taxon>
        <taxon>Tylenchina</taxon>
        <taxon>Tylenchomorpha</taxon>
        <taxon>Tylenchoidea</taxon>
        <taxon>Heteroderidae</taxon>
        <taxon>Heteroderinae</taxon>
        <taxon>Globodera</taxon>
    </lineage>
</organism>
<evidence type="ECO:0000313" key="8">
    <source>
        <dbReference type="WBParaSite" id="GPLIN_000540900"/>
    </source>
</evidence>
<sequence length="282" mass="32577">MPAPENLKELQSFLGMVGYYGKFIPSMATLSEPLNELRRTKVKWYWGKEQQEAFSQIKRMLVSNELLVHYDPEKPLFLATDASDYGVGAVLFHKDATSGKMGVIGYASRTLNPAERKYAQIEKEGRAVIFGVEKFNQYLYGRKFMLQTDHEPLKRIFGPKGELPVVAARRLHRWSLILMNYEFDIEYCPTNNFGYADGLSRLPSPEIDQICKDSREVKAIQEEAQNSLPITVDDIAKEIRKDAVLKRVKSFLEPVGQQIKKLKMRFDHSSWQEKNWKCRMDA</sequence>
<dbReference type="Gene3D" id="3.30.70.270">
    <property type="match status" value="1"/>
</dbReference>
<keyword evidence="4" id="KW-0548">Nucleotidyltransferase</keyword>
<keyword evidence="7" id="KW-1185">Reference proteome</keyword>
<keyword evidence="3" id="KW-0255">Endonuclease</keyword>
<evidence type="ECO:0000256" key="5">
    <source>
        <dbReference type="ARBA" id="ARBA00023268"/>
    </source>
</evidence>
<dbReference type="SUPFAM" id="SSF56672">
    <property type="entry name" value="DNA/RNA polymerases"/>
    <property type="match status" value="1"/>
</dbReference>
<feature type="domain" description="Reverse transcriptase/retrotransposon-derived protein RNase H-like" evidence="6">
    <location>
        <begin position="46"/>
        <end position="145"/>
    </location>
</feature>
<dbReference type="InterPro" id="IPR043502">
    <property type="entry name" value="DNA/RNA_pol_sf"/>
</dbReference>
<dbReference type="InterPro" id="IPR041577">
    <property type="entry name" value="RT_RNaseH_2"/>
</dbReference>
<dbReference type="GO" id="GO:0003964">
    <property type="term" value="F:RNA-directed DNA polymerase activity"/>
    <property type="evidence" value="ECO:0007669"/>
    <property type="project" value="UniProtKB-KW"/>
</dbReference>
<dbReference type="FunFam" id="3.30.70.270:FF:000020">
    <property type="entry name" value="Transposon Tf2-6 polyprotein-like Protein"/>
    <property type="match status" value="1"/>
</dbReference>
<evidence type="ECO:0000259" key="6">
    <source>
        <dbReference type="Pfam" id="PF17919"/>
    </source>
</evidence>
<evidence type="ECO:0000256" key="2">
    <source>
        <dbReference type="ARBA" id="ARBA00022722"/>
    </source>
</evidence>
<dbReference type="AlphaFoldDB" id="A0A183BXR9"/>
<evidence type="ECO:0000256" key="1">
    <source>
        <dbReference type="ARBA" id="ARBA00012493"/>
    </source>
</evidence>
<keyword evidence="3" id="KW-0378">Hydrolase</keyword>
<evidence type="ECO:0000256" key="4">
    <source>
        <dbReference type="ARBA" id="ARBA00022918"/>
    </source>
</evidence>
<evidence type="ECO:0000256" key="3">
    <source>
        <dbReference type="ARBA" id="ARBA00022759"/>
    </source>
</evidence>
<dbReference type="InterPro" id="IPR050951">
    <property type="entry name" value="Retrovirus_Pol_polyprotein"/>
</dbReference>
<dbReference type="Gene3D" id="3.10.20.370">
    <property type="match status" value="1"/>
</dbReference>
<reference evidence="7" key="1">
    <citation type="submission" date="2014-05" db="EMBL/GenBank/DDBJ databases">
        <title>The genome and life-stage specific transcriptomes of Globodera pallida elucidate key aspects of plant parasitism by a cyst nematode.</title>
        <authorList>
            <person name="Cotton J.A."/>
            <person name="Lilley C.J."/>
            <person name="Jones L.M."/>
            <person name="Kikuchi T."/>
            <person name="Reid A.J."/>
            <person name="Thorpe P."/>
            <person name="Tsai I.J."/>
            <person name="Beasley H."/>
            <person name="Blok V."/>
            <person name="Cock P.J.A."/>
            <person name="Van den Akker S.E."/>
            <person name="Holroyd N."/>
            <person name="Hunt M."/>
            <person name="Mantelin S."/>
            <person name="Naghra H."/>
            <person name="Pain A."/>
            <person name="Palomares-Rius J.E."/>
            <person name="Zarowiecki M."/>
            <person name="Berriman M."/>
            <person name="Jones J.T."/>
            <person name="Urwin P.E."/>
        </authorList>
    </citation>
    <scope>NUCLEOTIDE SEQUENCE [LARGE SCALE GENOMIC DNA]</scope>
    <source>
        <strain evidence="7">Lindley</strain>
    </source>
</reference>
<dbReference type="FunFam" id="3.10.20.370:FF:000001">
    <property type="entry name" value="Retrovirus-related Pol polyprotein from transposon 17.6-like protein"/>
    <property type="match status" value="1"/>
</dbReference>
<keyword evidence="2" id="KW-0540">Nuclease</keyword>
<dbReference type="PANTHER" id="PTHR37984:SF5">
    <property type="entry name" value="PROTEIN NYNRIN-LIKE"/>
    <property type="match status" value="1"/>
</dbReference>
<dbReference type="Pfam" id="PF17919">
    <property type="entry name" value="RT_RNaseH_2"/>
    <property type="match status" value="1"/>
</dbReference>
<keyword evidence="4" id="KW-0695">RNA-directed DNA polymerase</keyword>
<keyword evidence="4" id="KW-0808">Transferase</keyword>
<dbReference type="CDD" id="cd09274">
    <property type="entry name" value="RNase_HI_RT_Ty3"/>
    <property type="match status" value="1"/>
</dbReference>
<proteinExistence type="predicted"/>
<dbReference type="PANTHER" id="PTHR37984">
    <property type="entry name" value="PROTEIN CBG26694"/>
    <property type="match status" value="1"/>
</dbReference>